<dbReference type="InterPro" id="IPR031107">
    <property type="entry name" value="Small_HSP"/>
</dbReference>
<evidence type="ECO:0000256" key="2">
    <source>
        <dbReference type="RuleBase" id="RU003616"/>
    </source>
</evidence>
<evidence type="ECO:0000313" key="4">
    <source>
        <dbReference type="EMBL" id="KMO86242.1"/>
    </source>
</evidence>
<keyword evidence="5" id="KW-1185">Reference proteome</keyword>
<dbReference type="EMBL" id="LEKT01000028">
    <property type="protein sequence ID" value="KMO86242.1"/>
    <property type="molecule type" value="Genomic_DNA"/>
</dbReference>
<evidence type="ECO:0000259" key="3">
    <source>
        <dbReference type="PROSITE" id="PS01031"/>
    </source>
</evidence>
<dbReference type="OrthoDB" id="9811615at2"/>
<dbReference type="STRING" id="39029.BSR42_09675"/>
<sequence length="145" mass="16498">MKNLFPVVSAHDFLSPDNLFDAFFNNLMPSQNGAFAVPKVDIEDKGKEYVLKADLPGVAKEDVNVTYDNDVLTVSAQHEEQKDEKDEKHNYIRKERVSSSFCRQFAVRNIRKDDIQASFKDGVLEVVLPKADMKQIEASHRIAIK</sequence>
<dbReference type="PANTHER" id="PTHR11527">
    <property type="entry name" value="HEAT-SHOCK PROTEIN 20 FAMILY MEMBER"/>
    <property type="match status" value="1"/>
</dbReference>
<protein>
    <submittedName>
        <fullName evidence="4">Heat-shock protein</fullName>
    </submittedName>
</protein>
<dbReference type="Proteomes" id="UP000036503">
    <property type="component" value="Unassembled WGS sequence"/>
</dbReference>
<dbReference type="FunCoup" id="A0A0J6WWN4">
    <property type="interactions" value="19"/>
</dbReference>
<accession>A0A0J6WWN4</accession>
<dbReference type="AlphaFoldDB" id="A0A0J6WWN4"/>
<organism evidence="4 5">
    <name type="scientific">Megasphaera cerevisiae DSM 20462</name>
    <dbReference type="NCBI Taxonomy" id="1122219"/>
    <lineage>
        <taxon>Bacteria</taxon>
        <taxon>Bacillati</taxon>
        <taxon>Bacillota</taxon>
        <taxon>Negativicutes</taxon>
        <taxon>Veillonellales</taxon>
        <taxon>Veillonellaceae</taxon>
        <taxon>Megasphaera</taxon>
    </lineage>
</organism>
<comment type="caution">
    <text evidence="4">The sequence shown here is derived from an EMBL/GenBank/DDBJ whole genome shotgun (WGS) entry which is preliminary data.</text>
</comment>
<feature type="domain" description="SHSP" evidence="3">
    <location>
        <begin position="31"/>
        <end position="145"/>
    </location>
</feature>
<name>A0A0J6WWN4_9FIRM</name>
<dbReference type="InterPro" id="IPR008978">
    <property type="entry name" value="HSP20-like_chaperone"/>
</dbReference>
<dbReference type="Pfam" id="PF00011">
    <property type="entry name" value="HSP20"/>
    <property type="match status" value="1"/>
</dbReference>
<evidence type="ECO:0000256" key="1">
    <source>
        <dbReference type="PROSITE-ProRule" id="PRU00285"/>
    </source>
</evidence>
<dbReference type="Gene3D" id="2.60.40.790">
    <property type="match status" value="1"/>
</dbReference>
<proteinExistence type="inferred from homology"/>
<dbReference type="CDD" id="cd06471">
    <property type="entry name" value="ACD_LpsHSP_like"/>
    <property type="match status" value="1"/>
</dbReference>
<evidence type="ECO:0000313" key="5">
    <source>
        <dbReference type="Proteomes" id="UP000036503"/>
    </source>
</evidence>
<dbReference type="InterPro" id="IPR002068">
    <property type="entry name" value="A-crystallin/Hsp20_dom"/>
</dbReference>
<dbReference type="PROSITE" id="PS01031">
    <property type="entry name" value="SHSP"/>
    <property type="match status" value="1"/>
</dbReference>
<comment type="similarity">
    <text evidence="1 2">Belongs to the small heat shock protein (HSP20) family.</text>
</comment>
<dbReference type="RefSeq" id="WP_048514512.1">
    <property type="nucleotide sequence ID" value="NZ_FUXD01000058.1"/>
</dbReference>
<dbReference type="PATRIC" id="fig|1122219.3.peg.1511"/>
<dbReference type="SUPFAM" id="SSF49764">
    <property type="entry name" value="HSP20-like chaperones"/>
    <property type="match status" value="1"/>
</dbReference>
<dbReference type="InParanoid" id="A0A0J6WWN4"/>
<gene>
    <name evidence="4" type="ORF">AB840_09030</name>
</gene>
<reference evidence="4 5" key="1">
    <citation type="submission" date="2015-06" db="EMBL/GenBank/DDBJ databases">
        <title>Draft genome sequence of beer spoilage bacterium Megasphaera cerevisiae type strain 20462.</title>
        <authorList>
            <person name="Kutumbaka K."/>
            <person name="Pasmowitz J."/>
            <person name="Mategko J."/>
            <person name="Reyes D."/>
            <person name="Friedrich A."/>
            <person name="Han S."/>
            <person name="Martens-Habbena W."/>
            <person name="Neal-McKinney J."/>
            <person name="Janagama H.K."/>
            <person name="Nadala C."/>
            <person name="Samadpour M."/>
        </authorList>
    </citation>
    <scope>NUCLEOTIDE SEQUENCE [LARGE SCALE GENOMIC DNA]</scope>
    <source>
        <strain evidence="4 5">DSM 20462</strain>
    </source>
</reference>